<evidence type="ECO:0000259" key="9">
    <source>
        <dbReference type="PROSITE" id="PS51123"/>
    </source>
</evidence>
<keyword evidence="3" id="KW-1003">Cell membrane</keyword>
<keyword evidence="5 8" id="KW-1133">Transmembrane helix</keyword>
<dbReference type="InterPro" id="IPR036737">
    <property type="entry name" value="OmpA-like_sf"/>
</dbReference>
<dbReference type="Pfam" id="PF13677">
    <property type="entry name" value="MotB_plug"/>
    <property type="match status" value="1"/>
</dbReference>
<keyword evidence="11" id="KW-1185">Reference proteome</keyword>
<organism evidence="10 11">
    <name type="scientific">Parvularcula mediterranea</name>
    <dbReference type="NCBI Taxonomy" id="2732508"/>
    <lineage>
        <taxon>Bacteria</taxon>
        <taxon>Pseudomonadati</taxon>
        <taxon>Pseudomonadota</taxon>
        <taxon>Alphaproteobacteria</taxon>
        <taxon>Parvularculales</taxon>
        <taxon>Parvularculaceae</taxon>
        <taxon>Parvularcula</taxon>
    </lineage>
</organism>
<comment type="caution">
    <text evidence="10">The sequence shown here is derived from an EMBL/GenBank/DDBJ whole genome shotgun (WGS) entry which is preliminary data.</text>
</comment>
<evidence type="ECO:0000256" key="1">
    <source>
        <dbReference type="ARBA" id="ARBA00004162"/>
    </source>
</evidence>
<evidence type="ECO:0000256" key="8">
    <source>
        <dbReference type="SAM" id="Phobius"/>
    </source>
</evidence>
<evidence type="ECO:0000256" key="3">
    <source>
        <dbReference type="ARBA" id="ARBA00022475"/>
    </source>
</evidence>
<dbReference type="SUPFAM" id="SSF103088">
    <property type="entry name" value="OmpA-like"/>
    <property type="match status" value="1"/>
</dbReference>
<keyword evidence="6 7" id="KW-0472">Membrane</keyword>
<evidence type="ECO:0000256" key="6">
    <source>
        <dbReference type="ARBA" id="ARBA00023136"/>
    </source>
</evidence>
<feature type="transmembrane region" description="Helical" evidence="8">
    <location>
        <begin position="26"/>
        <end position="45"/>
    </location>
</feature>
<evidence type="ECO:0000313" key="11">
    <source>
        <dbReference type="Proteomes" id="UP000536835"/>
    </source>
</evidence>
<evidence type="ECO:0000313" key="10">
    <source>
        <dbReference type="EMBL" id="NNU15365.1"/>
    </source>
</evidence>
<keyword evidence="4 8" id="KW-0812">Transmembrane</keyword>
<dbReference type="InterPro" id="IPR025713">
    <property type="entry name" value="MotB-like_N_dom"/>
</dbReference>
<dbReference type="CDD" id="cd07185">
    <property type="entry name" value="OmpA_C-like"/>
    <property type="match status" value="1"/>
</dbReference>
<dbReference type="Pfam" id="PF00691">
    <property type="entry name" value="OmpA"/>
    <property type="match status" value="1"/>
</dbReference>
<evidence type="ECO:0000256" key="7">
    <source>
        <dbReference type="PROSITE-ProRule" id="PRU00473"/>
    </source>
</evidence>
<dbReference type="AlphaFoldDB" id="A0A7Y3W433"/>
<dbReference type="RefSeq" id="WP_173196791.1">
    <property type="nucleotide sequence ID" value="NZ_JABFCX010000002.1"/>
</dbReference>
<comment type="similarity">
    <text evidence="2">Belongs to the MotB family.</text>
</comment>
<feature type="domain" description="OmpA-like" evidence="9">
    <location>
        <begin position="129"/>
        <end position="246"/>
    </location>
</feature>
<dbReference type="GO" id="GO:0005886">
    <property type="term" value="C:plasma membrane"/>
    <property type="evidence" value="ECO:0007669"/>
    <property type="project" value="UniProtKB-SubCell"/>
</dbReference>
<gene>
    <name evidence="10" type="ORF">HK107_03365</name>
</gene>
<protein>
    <submittedName>
        <fullName evidence="10">OmpA family protein</fullName>
    </submittedName>
</protein>
<reference evidence="10 11" key="1">
    <citation type="submission" date="2020-05" db="EMBL/GenBank/DDBJ databases">
        <title>Parvularcula mediterraneae sp. nov., isolated from polypropylene straw from shallow seawater of the seashore of Laganas in Zakynthos island, Greece.</title>
        <authorList>
            <person name="Szabo I."/>
            <person name="Al-Omari J."/>
            <person name="Rado J."/>
            <person name="Szerdahelyi G.S."/>
        </authorList>
    </citation>
    <scope>NUCLEOTIDE SEQUENCE [LARGE SCALE GENOMIC DNA]</scope>
    <source>
        <strain evidence="10 11">ZS-1/3</strain>
    </source>
</reference>
<sequence>MAETQPIIRRGRSVEHDDHHGGAWKVAYADFVTSMMAFFMLLWILGATTESQRRGIADYFNPSIPISPTSGGGNDLLNGDSVFTTESLATDNRGGVQASDQVLLREIEDVLSGTAVDDAVKLTLAPEGVVVDLMDTDDKAVFDLGNAGVTPRLERILDLIVPVLADSGRRIKVVGHTDDLQFSREDYGNWELSSDRAHAARRLATQKGLSDRAFFEVTGHADRLPLNKDASAPQNRRISFILLNPEGLPLNAR</sequence>
<accession>A0A7Y3W433</accession>
<evidence type="ECO:0000256" key="4">
    <source>
        <dbReference type="ARBA" id="ARBA00022692"/>
    </source>
</evidence>
<evidence type="ECO:0000256" key="5">
    <source>
        <dbReference type="ARBA" id="ARBA00022989"/>
    </source>
</evidence>
<dbReference type="Proteomes" id="UP000536835">
    <property type="component" value="Unassembled WGS sequence"/>
</dbReference>
<dbReference type="InterPro" id="IPR050330">
    <property type="entry name" value="Bact_OuterMem_StrucFunc"/>
</dbReference>
<dbReference type="PROSITE" id="PS51123">
    <property type="entry name" value="OMPA_2"/>
    <property type="match status" value="1"/>
</dbReference>
<comment type="subcellular location">
    <subcellularLocation>
        <location evidence="1">Cell membrane</location>
        <topology evidence="1">Single-pass membrane protein</topology>
    </subcellularLocation>
</comment>
<dbReference type="Gene3D" id="3.30.1330.60">
    <property type="entry name" value="OmpA-like domain"/>
    <property type="match status" value="1"/>
</dbReference>
<dbReference type="PANTHER" id="PTHR30329">
    <property type="entry name" value="STATOR ELEMENT OF FLAGELLAR MOTOR COMPLEX"/>
    <property type="match status" value="1"/>
</dbReference>
<dbReference type="EMBL" id="JABFCX010000002">
    <property type="protein sequence ID" value="NNU15365.1"/>
    <property type="molecule type" value="Genomic_DNA"/>
</dbReference>
<dbReference type="InterPro" id="IPR006665">
    <property type="entry name" value="OmpA-like"/>
</dbReference>
<evidence type="ECO:0000256" key="2">
    <source>
        <dbReference type="ARBA" id="ARBA00008914"/>
    </source>
</evidence>
<dbReference type="PANTHER" id="PTHR30329:SF21">
    <property type="entry name" value="LIPOPROTEIN YIAD-RELATED"/>
    <property type="match status" value="1"/>
</dbReference>
<proteinExistence type="inferred from homology"/>
<name>A0A7Y3W433_9PROT</name>